<dbReference type="Gene3D" id="3.30.420.10">
    <property type="entry name" value="Ribonuclease H-like superfamily/Ribonuclease H"/>
    <property type="match status" value="1"/>
</dbReference>
<evidence type="ECO:0000259" key="1">
    <source>
        <dbReference type="PROSITE" id="PS50994"/>
    </source>
</evidence>
<dbReference type="Proteomes" id="UP000015106">
    <property type="component" value="Chromosome 1"/>
</dbReference>
<reference evidence="3" key="1">
    <citation type="journal article" date="2013" name="Nature">
        <title>Draft genome of the wheat A-genome progenitor Triticum urartu.</title>
        <authorList>
            <person name="Ling H.Q."/>
            <person name="Zhao S."/>
            <person name="Liu D."/>
            <person name="Wang J."/>
            <person name="Sun H."/>
            <person name="Zhang C."/>
            <person name="Fan H."/>
            <person name="Li D."/>
            <person name="Dong L."/>
            <person name="Tao Y."/>
            <person name="Gao C."/>
            <person name="Wu H."/>
            <person name="Li Y."/>
            <person name="Cui Y."/>
            <person name="Guo X."/>
            <person name="Zheng S."/>
            <person name="Wang B."/>
            <person name="Yu K."/>
            <person name="Liang Q."/>
            <person name="Yang W."/>
            <person name="Lou X."/>
            <person name="Chen J."/>
            <person name="Feng M."/>
            <person name="Jian J."/>
            <person name="Zhang X."/>
            <person name="Luo G."/>
            <person name="Jiang Y."/>
            <person name="Liu J."/>
            <person name="Wang Z."/>
            <person name="Sha Y."/>
            <person name="Zhang B."/>
            <person name="Wu H."/>
            <person name="Tang D."/>
            <person name="Shen Q."/>
            <person name="Xue P."/>
            <person name="Zou S."/>
            <person name="Wang X."/>
            <person name="Liu X."/>
            <person name="Wang F."/>
            <person name="Yang Y."/>
            <person name="An X."/>
            <person name="Dong Z."/>
            <person name="Zhang K."/>
            <person name="Zhang X."/>
            <person name="Luo M.C."/>
            <person name="Dvorak J."/>
            <person name="Tong Y."/>
            <person name="Wang J."/>
            <person name="Yang H."/>
            <person name="Li Z."/>
            <person name="Wang D."/>
            <person name="Zhang A."/>
            <person name="Wang J."/>
        </authorList>
    </citation>
    <scope>NUCLEOTIDE SEQUENCE</scope>
    <source>
        <strain evidence="3">cv. G1812</strain>
    </source>
</reference>
<evidence type="ECO:0000313" key="2">
    <source>
        <dbReference type="EnsemblPlants" id="TuG1812G0100000416.01.T01.cds405619"/>
    </source>
</evidence>
<organism evidence="2 3">
    <name type="scientific">Triticum urartu</name>
    <name type="common">Red wild einkorn</name>
    <name type="synonym">Crithodium urartu</name>
    <dbReference type="NCBI Taxonomy" id="4572"/>
    <lineage>
        <taxon>Eukaryota</taxon>
        <taxon>Viridiplantae</taxon>
        <taxon>Streptophyta</taxon>
        <taxon>Embryophyta</taxon>
        <taxon>Tracheophyta</taxon>
        <taxon>Spermatophyta</taxon>
        <taxon>Magnoliopsida</taxon>
        <taxon>Liliopsida</taxon>
        <taxon>Poales</taxon>
        <taxon>Poaceae</taxon>
        <taxon>BOP clade</taxon>
        <taxon>Pooideae</taxon>
        <taxon>Triticodae</taxon>
        <taxon>Triticeae</taxon>
        <taxon>Triticinae</taxon>
        <taxon>Triticum</taxon>
    </lineage>
</organism>
<dbReference type="Gramene" id="TuG1812G0100000416.01.T01">
    <property type="protein sequence ID" value="TuG1812G0100000416.01.T01.cds405619"/>
    <property type="gene ID" value="TuG1812G0100000416.01"/>
</dbReference>
<dbReference type="PANTHER" id="PTHR42648">
    <property type="entry name" value="TRANSPOSASE, PUTATIVE-RELATED"/>
    <property type="match status" value="1"/>
</dbReference>
<dbReference type="SUPFAM" id="SSF53098">
    <property type="entry name" value="Ribonuclease H-like"/>
    <property type="match status" value="1"/>
</dbReference>
<dbReference type="GO" id="GO:0003676">
    <property type="term" value="F:nucleic acid binding"/>
    <property type="evidence" value="ECO:0007669"/>
    <property type="project" value="InterPro"/>
</dbReference>
<dbReference type="InterPro" id="IPR001584">
    <property type="entry name" value="Integrase_cat-core"/>
</dbReference>
<dbReference type="PANTHER" id="PTHR42648:SF26">
    <property type="entry name" value="INTEGRASE CATALYTIC DOMAIN-CONTAINING PROTEIN"/>
    <property type="match status" value="1"/>
</dbReference>
<proteinExistence type="predicted"/>
<dbReference type="PROSITE" id="PS50994">
    <property type="entry name" value="INTEGRASE"/>
    <property type="match status" value="1"/>
</dbReference>
<evidence type="ECO:0000313" key="3">
    <source>
        <dbReference type="Proteomes" id="UP000015106"/>
    </source>
</evidence>
<dbReference type="GO" id="GO:0015074">
    <property type="term" value="P:DNA integration"/>
    <property type="evidence" value="ECO:0007669"/>
    <property type="project" value="InterPro"/>
</dbReference>
<dbReference type="EnsemblPlants" id="TuG1812G0100000416.01.T01">
    <property type="protein sequence ID" value="TuG1812G0100000416.01.T01.cds405619"/>
    <property type="gene ID" value="TuG1812G0100000416.01"/>
</dbReference>
<accession>A0A8R7JVN6</accession>
<keyword evidence="3" id="KW-1185">Reference proteome</keyword>
<name>A0A8R7JVN6_TRIUA</name>
<dbReference type="InterPro" id="IPR012337">
    <property type="entry name" value="RNaseH-like_sf"/>
</dbReference>
<reference evidence="2" key="3">
    <citation type="submission" date="2022-06" db="UniProtKB">
        <authorList>
            <consortium name="EnsemblPlants"/>
        </authorList>
    </citation>
    <scope>IDENTIFICATION</scope>
</reference>
<protein>
    <recommendedName>
        <fullName evidence="1">Integrase catalytic domain-containing protein</fullName>
    </recommendedName>
</protein>
<dbReference type="AlphaFoldDB" id="A0A8R7JVN6"/>
<dbReference type="InterPro" id="IPR039537">
    <property type="entry name" value="Retrotran_Ty1/copia-like"/>
</dbReference>
<sequence>MQTDWGGEYEKLNSFFQKIGISHHVSCPHAHQQNGSAKRKHRHIVEVGLALLAHASMPLKFWDEAFLAATYLINIRPSKVIKFENPITRLFGITPDYTSLRIFGCACWP</sequence>
<reference evidence="2" key="2">
    <citation type="submission" date="2018-03" db="EMBL/GenBank/DDBJ databases">
        <title>The Triticum urartu genome reveals the dynamic nature of wheat genome evolution.</title>
        <authorList>
            <person name="Ling H."/>
            <person name="Ma B."/>
            <person name="Shi X."/>
            <person name="Liu H."/>
            <person name="Dong L."/>
            <person name="Sun H."/>
            <person name="Cao Y."/>
            <person name="Gao Q."/>
            <person name="Zheng S."/>
            <person name="Li Y."/>
            <person name="Yu Y."/>
            <person name="Du H."/>
            <person name="Qi M."/>
            <person name="Li Y."/>
            <person name="Yu H."/>
            <person name="Cui Y."/>
            <person name="Wang N."/>
            <person name="Chen C."/>
            <person name="Wu H."/>
            <person name="Zhao Y."/>
            <person name="Zhang J."/>
            <person name="Li Y."/>
            <person name="Zhou W."/>
            <person name="Zhang B."/>
            <person name="Hu W."/>
            <person name="Eijk M."/>
            <person name="Tang J."/>
            <person name="Witsenboer H."/>
            <person name="Zhao S."/>
            <person name="Li Z."/>
            <person name="Zhang A."/>
            <person name="Wang D."/>
            <person name="Liang C."/>
        </authorList>
    </citation>
    <scope>NUCLEOTIDE SEQUENCE [LARGE SCALE GENOMIC DNA]</scope>
    <source>
        <strain evidence="2">cv. G1812</strain>
    </source>
</reference>
<dbReference type="InterPro" id="IPR036397">
    <property type="entry name" value="RNaseH_sf"/>
</dbReference>
<feature type="domain" description="Integrase catalytic" evidence="1">
    <location>
        <begin position="1"/>
        <end position="94"/>
    </location>
</feature>